<dbReference type="SMART" id="SM00494">
    <property type="entry name" value="ChtBD2"/>
    <property type="match status" value="10"/>
</dbReference>
<dbReference type="PANTHER" id="PTHR21523">
    <property type="match status" value="1"/>
</dbReference>
<dbReference type="InterPro" id="IPR036508">
    <property type="entry name" value="Chitin-bd_dom_sf"/>
</dbReference>
<evidence type="ECO:0000313" key="5">
    <source>
        <dbReference type="Proteomes" id="UP000076407"/>
    </source>
</evidence>
<evidence type="ECO:0000256" key="2">
    <source>
        <dbReference type="SAM" id="SignalP"/>
    </source>
</evidence>
<dbReference type="AlphaFoldDB" id="A0A182XNE9"/>
<sequence length="1169" mass="127605">MASKGNSFQTLLVSLVIVLVVTDRCRGAPSSAFVTVADNSLCPTPRCVTYEEINTLWAVPDPLYFLQCRPSPLGDWTLQRMPCAPATLFSYRQQVCVRPDYWEGCVELTTSTTSPSTTSPSITTDDDTTISLITSTPTDQTTPGSIGCGLPQCVTYEDINTLWVHPDPAYFYQCRPLGGAWAPIEMPCAPTTRGAVLLLVIGCCAGEHQPAYVNLCQPRCWSSDDRDARPRWPASASINQYWECLADGGVWYAQLRTCPAAGAWFDATSQLCEQSDELPEDGVACRRVYPTQQLADGNELCPEPSCASQELIETLWGYPDPAFFLQCRPVPDGSWRLQLMPCAPGTWFHFRHQVCVIPELWEACDGTEDDGIPTPGITTPVVTTPEITTPVVTTPEITTPVVTTPEITTPVVTTPEITTPVVTTPEITTPVFTTPEITTPVVTTPEITTPVVTTPELTTPQVTTVTIDIGTDDGVLVPLDPCSGPRCVTLQEINTLWVHPMADKFYQCRPLMSGWSPQEMPCAPGTLFSFFHQVCVHPWDWADPCDPNASPPTNTPPTGPPPVTNEPPVTTTTVAPPITTTVDSGGPPTAIDCLVPNCAVLQDETLLLPSNDGPQFYYRCIFLLQAVWIPFQDICPAGQYFNFVTQGCVDPADWINVCPASPVTTPQPTTLAPAPTAVPPPVPLPVICGSPRCTTPQERSILWPSTVADMYYRCVWVERLFQYVPMPTRCENFFFFDFQRQECVIPLDWIDICPMFPTLPPPPCTDCCPTCPPPADPPGVPVPIICGAPRCETEQERSFLWPAATPNEYYRCVDNGGGWIQATLQQCADGLLFQTFEQRCVPASEYDDSVCPIYPPMVPPSTVQPDPDTCLESYDPTPVFPVICDVARCGTERDRATLWPMNDATSYLSCELQEATGEYLVRTNVCPPGQTFNFFAQCCGPASEIAVCPFYPPPPVPTTPPPEAAVCLTDALDPSPLIPIECDVPRCSTPLERTTLWPSASPQTYYRCVEQGAGLYEPIGQSCAAGTQFNFFLQCCSTDTLPADVCGLLVEPLPAPETLPLPIVCDQPRCETVQERGFIWPAADRKLLYVCEPQGAEQTFAARMYTCADGKAFHVWRQDCVPEEECRLSVCPYYNGTAVPNGPKVPPATQGTATTPGLVGPILTPPNLG</sequence>
<evidence type="ECO:0000256" key="1">
    <source>
        <dbReference type="SAM" id="MobiDB-lite"/>
    </source>
</evidence>
<keyword evidence="2" id="KW-0732">Signal</keyword>
<feature type="compositionally biased region" description="Low complexity" evidence="1">
    <location>
        <begin position="566"/>
        <end position="582"/>
    </location>
</feature>
<dbReference type="GO" id="GO:0008061">
    <property type="term" value="F:chitin binding"/>
    <property type="evidence" value="ECO:0007669"/>
    <property type="project" value="InterPro"/>
</dbReference>
<dbReference type="EnsemblMetazoa" id="AQUA011399-RA">
    <property type="protein sequence ID" value="AQUA011399-PA"/>
    <property type="gene ID" value="AQUA011399"/>
</dbReference>
<organism evidence="4 5">
    <name type="scientific">Anopheles quadriannulatus</name>
    <name type="common">Mosquito</name>
    <dbReference type="NCBI Taxonomy" id="34691"/>
    <lineage>
        <taxon>Eukaryota</taxon>
        <taxon>Metazoa</taxon>
        <taxon>Ecdysozoa</taxon>
        <taxon>Arthropoda</taxon>
        <taxon>Hexapoda</taxon>
        <taxon>Insecta</taxon>
        <taxon>Pterygota</taxon>
        <taxon>Neoptera</taxon>
        <taxon>Endopterygota</taxon>
        <taxon>Diptera</taxon>
        <taxon>Nematocera</taxon>
        <taxon>Culicoidea</taxon>
        <taxon>Culicidae</taxon>
        <taxon>Anophelinae</taxon>
        <taxon>Anopheles</taxon>
    </lineage>
</organism>
<accession>A0A182XNE9</accession>
<feature type="domain" description="Chitin-binding type-2" evidence="3">
    <location>
        <begin position="788"/>
        <end position="853"/>
    </location>
</feature>
<evidence type="ECO:0000259" key="3">
    <source>
        <dbReference type="PROSITE" id="PS50940"/>
    </source>
</evidence>
<dbReference type="Proteomes" id="UP000076407">
    <property type="component" value="Unassembled WGS sequence"/>
</dbReference>
<proteinExistence type="predicted"/>
<name>A0A182XNE9_ANOQN</name>
<keyword evidence="5" id="KW-1185">Reference proteome</keyword>
<reference evidence="4" key="1">
    <citation type="submission" date="2020-05" db="UniProtKB">
        <authorList>
            <consortium name="EnsemblMetazoa"/>
        </authorList>
    </citation>
    <scope>IDENTIFICATION</scope>
    <source>
        <strain evidence="4">SANGQUA</strain>
    </source>
</reference>
<feature type="chain" id="PRO_5008143291" description="Chitin-binding type-2 domain-containing protein" evidence="2">
    <location>
        <begin position="28"/>
        <end position="1169"/>
    </location>
</feature>
<evidence type="ECO:0000313" key="4">
    <source>
        <dbReference type="EnsemblMetazoa" id="AQUA011399-PA"/>
    </source>
</evidence>
<dbReference type="PANTHER" id="PTHR21523:SF47">
    <property type="entry name" value="SALIVARY GLUE PROTEIN SGS-3"/>
    <property type="match status" value="1"/>
</dbReference>
<protein>
    <recommendedName>
        <fullName evidence="3">Chitin-binding type-2 domain-containing protein</fullName>
    </recommendedName>
</protein>
<dbReference type="VEuPathDB" id="VectorBase:AQUA011399"/>
<feature type="signal peptide" evidence="2">
    <location>
        <begin position="1"/>
        <end position="27"/>
    </location>
</feature>
<feature type="compositionally biased region" description="Pro residues" evidence="1">
    <location>
        <begin position="549"/>
        <end position="565"/>
    </location>
</feature>
<dbReference type="InterPro" id="IPR002557">
    <property type="entry name" value="Chitin-bd_dom"/>
</dbReference>
<dbReference type="SUPFAM" id="SSF57625">
    <property type="entry name" value="Invertebrate chitin-binding proteins"/>
    <property type="match status" value="4"/>
</dbReference>
<feature type="region of interest" description="Disordered" evidence="1">
    <location>
        <begin position="547"/>
        <end position="582"/>
    </location>
</feature>
<dbReference type="GO" id="GO:0005576">
    <property type="term" value="C:extracellular region"/>
    <property type="evidence" value="ECO:0007669"/>
    <property type="project" value="InterPro"/>
</dbReference>
<dbReference type="PROSITE" id="PS50940">
    <property type="entry name" value="CHIT_BIND_II"/>
    <property type="match status" value="1"/>
</dbReference>
<feature type="region of interest" description="Disordered" evidence="1">
    <location>
        <begin position="1150"/>
        <end position="1169"/>
    </location>
</feature>